<dbReference type="InterPro" id="IPR050171">
    <property type="entry name" value="MFS_Transporters"/>
</dbReference>
<proteinExistence type="predicted"/>
<keyword evidence="2" id="KW-0813">Transport</keyword>
<evidence type="ECO:0000313" key="8">
    <source>
        <dbReference type="EMBL" id="MFD1456620.1"/>
    </source>
</evidence>
<feature type="transmembrane region" description="Helical" evidence="7">
    <location>
        <begin position="35"/>
        <end position="57"/>
    </location>
</feature>
<reference evidence="9" key="1">
    <citation type="journal article" date="2019" name="Int. J. Syst. Evol. Microbiol.">
        <title>The Global Catalogue of Microorganisms (GCM) 10K type strain sequencing project: providing services to taxonomists for standard genome sequencing and annotation.</title>
        <authorList>
            <consortium name="The Broad Institute Genomics Platform"/>
            <consortium name="The Broad Institute Genome Sequencing Center for Infectious Disease"/>
            <person name="Wu L."/>
            <person name="Ma J."/>
        </authorList>
    </citation>
    <scope>NUCLEOTIDE SEQUENCE [LARGE SCALE GENOMIC DNA]</scope>
    <source>
        <strain evidence="9">CCM 8979</strain>
    </source>
</reference>
<feature type="transmembrane region" description="Helical" evidence="7">
    <location>
        <begin position="94"/>
        <end position="117"/>
    </location>
</feature>
<evidence type="ECO:0000256" key="1">
    <source>
        <dbReference type="ARBA" id="ARBA00004651"/>
    </source>
</evidence>
<evidence type="ECO:0000256" key="2">
    <source>
        <dbReference type="ARBA" id="ARBA00022448"/>
    </source>
</evidence>
<dbReference type="Proteomes" id="UP001597189">
    <property type="component" value="Unassembled WGS sequence"/>
</dbReference>
<keyword evidence="5 7" id="KW-1133">Transmembrane helix</keyword>
<dbReference type="InterPro" id="IPR036259">
    <property type="entry name" value="MFS_trans_sf"/>
</dbReference>
<dbReference type="RefSeq" id="WP_236000783.1">
    <property type="nucleotide sequence ID" value="NZ_BOLN01000014.1"/>
</dbReference>
<feature type="transmembrane region" description="Helical" evidence="7">
    <location>
        <begin position="334"/>
        <end position="357"/>
    </location>
</feature>
<dbReference type="InterPro" id="IPR011701">
    <property type="entry name" value="MFS"/>
</dbReference>
<comment type="subcellular location">
    <subcellularLocation>
        <location evidence="1">Cell membrane</location>
        <topology evidence="1">Multi-pass membrane protein</topology>
    </subcellularLocation>
</comment>
<sequence>MRKMWPLLLLGFLVNTAYSVMWPLTTIYLHGDLHLNLVQSGLILAAYSGCNVLGGYLGGVLTDHYSARTVGVGMLVGLIIDAVIGFFWNGIIAYPIVLVVFGLLTGGMLTLITAMTAQLSHLDGRLFNLLYIFINVGLVVGTASIGVLYHNSLKPIFGLLLSCYVLAAILWSWRAGSFERQSAGQTPRQATPSATARPTTGGRLSRMSLVIILLSLVFMWITYAQWMSNVSVYIQNEGLGIKLYSTLWVYNGVLLIVVQALMAKVSHSKVLPWQILGGLVAIGSSFLLLTSESGVVVLFAAMTLLTIGEAVYVPGVPALINLYTVGNEGKYQGLVNAFSSLGKALGPVLGGVVIAHLGSFHLLFWFCAIVDAVIALGFLVGVVPALKRQS</sequence>
<evidence type="ECO:0000256" key="6">
    <source>
        <dbReference type="ARBA" id="ARBA00023136"/>
    </source>
</evidence>
<feature type="transmembrane region" description="Helical" evidence="7">
    <location>
        <begin position="155"/>
        <end position="173"/>
    </location>
</feature>
<feature type="transmembrane region" description="Helical" evidence="7">
    <location>
        <begin position="129"/>
        <end position="149"/>
    </location>
</feature>
<name>A0ABW4D7M1_9LACO</name>
<feature type="transmembrane region" description="Helical" evidence="7">
    <location>
        <begin position="207"/>
        <end position="226"/>
    </location>
</feature>
<evidence type="ECO:0000256" key="3">
    <source>
        <dbReference type="ARBA" id="ARBA00022475"/>
    </source>
</evidence>
<dbReference type="SUPFAM" id="SSF103473">
    <property type="entry name" value="MFS general substrate transporter"/>
    <property type="match status" value="1"/>
</dbReference>
<dbReference type="Pfam" id="PF07690">
    <property type="entry name" value="MFS_1"/>
    <property type="match status" value="1"/>
</dbReference>
<feature type="transmembrane region" description="Helical" evidence="7">
    <location>
        <begin position="270"/>
        <end position="289"/>
    </location>
</feature>
<feature type="transmembrane region" description="Helical" evidence="7">
    <location>
        <begin position="246"/>
        <end position="263"/>
    </location>
</feature>
<organism evidence="8 9">
    <name type="scientific">Levilactobacillus lanxiensis</name>
    <dbReference type="NCBI Taxonomy" id="2799568"/>
    <lineage>
        <taxon>Bacteria</taxon>
        <taxon>Bacillati</taxon>
        <taxon>Bacillota</taxon>
        <taxon>Bacilli</taxon>
        <taxon>Lactobacillales</taxon>
        <taxon>Lactobacillaceae</taxon>
        <taxon>Levilactobacillus</taxon>
    </lineage>
</organism>
<feature type="transmembrane region" description="Helical" evidence="7">
    <location>
        <begin position="69"/>
        <end position="88"/>
    </location>
</feature>
<keyword evidence="3" id="KW-1003">Cell membrane</keyword>
<evidence type="ECO:0000256" key="5">
    <source>
        <dbReference type="ARBA" id="ARBA00022989"/>
    </source>
</evidence>
<keyword evidence="4 7" id="KW-0812">Transmembrane</keyword>
<comment type="caution">
    <text evidence="8">The sequence shown here is derived from an EMBL/GenBank/DDBJ whole genome shotgun (WGS) entry which is preliminary data.</text>
</comment>
<evidence type="ECO:0000256" key="4">
    <source>
        <dbReference type="ARBA" id="ARBA00022692"/>
    </source>
</evidence>
<evidence type="ECO:0000256" key="7">
    <source>
        <dbReference type="SAM" id="Phobius"/>
    </source>
</evidence>
<keyword evidence="9" id="KW-1185">Reference proteome</keyword>
<dbReference type="EMBL" id="JBHTOD010000014">
    <property type="protein sequence ID" value="MFD1456620.1"/>
    <property type="molecule type" value="Genomic_DNA"/>
</dbReference>
<protein>
    <submittedName>
        <fullName evidence="8">MFS transporter</fullName>
    </submittedName>
</protein>
<evidence type="ECO:0000313" key="9">
    <source>
        <dbReference type="Proteomes" id="UP001597189"/>
    </source>
</evidence>
<feature type="transmembrane region" description="Helical" evidence="7">
    <location>
        <begin position="295"/>
        <end position="322"/>
    </location>
</feature>
<dbReference type="Gene3D" id="1.20.1250.20">
    <property type="entry name" value="MFS general substrate transporter like domains"/>
    <property type="match status" value="2"/>
</dbReference>
<dbReference type="PANTHER" id="PTHR23517">
    <property type="entry name" value="RESISTANCE PROTEIN MDTM, PUTATIVE-RELATED-RELATED"/>
    <property type="match status" value="1"/>
</dbReference>
<keyword evidence="6 7" id="KW-0472">Membrane</keyword>
<accession>A0ABW4D7M1</accession>
<dbReference type="PANTHER" id="PTHR23517:SF10">
    <property type="entry name" value="MAJOR FACILITATOR SUPERFAMILY (MFS) PROFILE DOMAIN-CONTAINING PROTEIN"/>
    <property type="match status" value="1"/>
</dbReference>
<feature type="transmembrane region" description="Helical" evidence="7">
    <location>
        <begin position="363"/>
        <end position="386"/>
    </location>
</feature>
<gene>
    <name evidence="8" type="ORF">ACFQ44_13220</name>
</gene>